<dbReference type="InterPro" id="IPR032808">
    <property type="entry name" value="DoxX"/>
</dbReference>
<keyword evidence="2 5" id="KW-0812">Transmembrane</keyword>
<evidence type="ECO:0008006" key="8">
    <source>
        <dbReference type="Google" id="ProtNLM"/>
    </source>
</evidence>
<keyword evidence="7" id="KW-1185">Reference proteome</keyword>
<dbReference type="Proteomes" id="UP000835287">
    <property type="component" value="Chromosome"/>
</dbReference>
<reference evidence="6 7" key="1">
    <citation type="submission" date="2021-02" db="EMBL/GenBank/DDBJ databases">
        <authorList>
            <person name="Pothier F. J."/>
        </authorList>
    </citation>
    <scope>NUCLEOTIDE SEQUENCE [LARGE SCALE GENOMIC DNA]</scope>
    <source>
        <strain evidence="6 7">301</strain>
    </source>
</reference>
<evidence type="ECO:0000256" key="2">
    <source>
        <dbReference type="ARBA" id="ARBA00022692"/>
    </source>
</evidence>
<evidence type="ECO:0000256" key="4">
    <source>
        <dbReference type="ARBA" id="ARBA00023136"/>
    </source>
</evidence>
<feature type="transmembrane region" description="Helical" evidence="5">
    <location>
        <begin position="113"/>
        <end position="133"/>
    </location>
</feature>
<accession>A0ABN7M1G1</accession>
<gene>
    <name evidence="6" type="ORF">XAC301_23840</name>
</gene>
<evidence type="ECO:0000256" key="5">
    <source>
        <dbReference type="SAM" id="Phobius"/>
    </source>
</evidence>
<evidence type="ECO:0000313" key="6">
    <source>
        <dbReference type="EMBL" id="CAE6780365.1"/>
    </source>
</evidence>
<dbReference type="RefSeq" id="WP_249453026.1">
    <property type="nucleotide sequence ID" value="NZ_CP076619.1"/>
</dbReference>
<evidence type="ECO:0000256" key="3">
    <source>
        <dbReference type="ARBA" id="ARBA00022989"/>
    </source>
</evidence>
<dbReference type="EMBL" id="HG992338">
    <property type="protein sequence ID" value="CAE6780365.1"/>
    <property type="molecule type" value="Genomic_DNA"/>
</dbReference>
<comment type="subcellular location">
    <subcellularLocation>
        <location evidence="1">Membrane</location>
        <topology evidence="1">Multi-pass membrane protein</topology>
    </subcellularLocation>
</comment>
<keyword evidence="3 5" id="KW-1133">Transmembrane helix</keyword>
<feature type="transmembrane region" description="Helical" evidence="5">
    <location>
        <begin position="20"/>
        <end position="39"/>
    </location>
</feature>
<feature type="transmembrane region" description="Helical" evidence="5">
    <location>
        <begin position="87"/>
        <end position="107"/>
    </location>
</feature>
<evidence type="ECO:0000313" key="7">
    <source>
        <dbReference type="Proteomes" id="UP000835287"/>
    </source>
</evidence>
<organism evidence="6 7">
    <name type="scientific">Xanthomonas arboricola pv. corylina</name>
    <dbReference type="NCBI Taxonomy" id="487821"/>
    <lineage>
        <taxon>Bacteria</taxon>
        <taxon>Pseudomonadati</taxon>
        <taxon>Pseudomonadota</taxon>
        <taxon>Gammaproteobacteria</taxon>
        <taxon>Lysobacterales</taxon>
        <taxon>Lysobacteraceae</taxon>
        <taxon>Xanthomonas</taxon>
    </lineage>
</organism>
<keyword evidence="4 5" id="KW-0472">Membrane</keyword>
<dbReference type="Pfam" id="PF13564">
    <property type="entry name" value="DoxX_2"/>
    <property type="match status" value="1"/>
</dbReference>
<protein>
    <recommendedName>
        <fullName evidence="8">DoxX family protein</fullName>
    </recommendedName>
</protein>
<proteinExistence type="predicted"/>
<dbReference type="EMBL" id="HG992338">
    <property type="protein sequence ID" value="CAE6780393.1"/>
    <property type="molecule type" value="Genomic_DNA"/>
</dbReference>
<sequence length="141" mass="14868">MSATSASSTAIRSRKLHISLWVAQGTLALLYAGTGFMKATQPIAALTAMMQWPGVAPEALVRFIGIAELVGALGLILPSLLRIAPKLTPLAATGLVLIQVLAIPFHLSRGEASVVPVNLVLLALAAFVAWGRWRKAPILPR</sequence>
<evidence type="ECO:0000256" key="1">
    <source>
        <dbReference type="ARBA" id="ARBA00004141"/>
    </source>
</evidence>
<name>A0ABN7M1G1_9XANT</name>
<feature type="transmembrane region" description="Helical" evidence="5">
    <location>
        <begin position="59"/>
        <end position="80"/>
    </location>
</feature>